<dbReference type="EMBL" id="QMIE01000004">
    <property type="protein sequence ID" value="TVM18308.1"/>
    <property type="molecule type" value="Genomic_DNA"/>
</dbReference>
<evidence type="ECO:0000256" key="1">
    <source>
        <dbReference type="ARBA" id="ARBA00004196"/>
    </source>
</evidence>
<dbReference type="InterPro" id="IPR006311">
    <property type="entry name" value="TAT_signal"/>
</dbReference>
<keyword evidence="8" id="KW-1133">Transmembrane helix</keyword>
<dbReference type="SUPFAM" id="SSF54862">
    <property type="entry name" value="4Fe-4S ferredoxins"/>
    <property type="match status" value="1"/>
</dbReference>
<evidence type="ECO:0000256" key="9">
    <source>
        <dbReference type="SAM" id="SignalP"/>
    </source>
</evidence>
<evidence type="ECO:0000256" key="4">
    <source>
        <dbReference type="ARBA" id="ARBA00022737"/>
    </source>
</evidence>
<keyword evidence="12" id="KW-1185">Reference proteome</keyword>
<accession>A0A7M3MG64</accession>
<keyword evidence="3" id="KW-0479">Metal-binding</keyword>
<dbReference type="AlphaFoldDB" id="A0A7M3MG64"/>
<evidence type="ECO:0000256" key="6">
    <source>
        <dbReference type="ARBA" id="ARBA00023014"/>
    </source>
</evidence>
<dbReference type="PANTHER" id="PTHR43545">
    <property type="entry name" value="FORMATE DEHYDROGENASE, NITRATE-INDUCIBLE, IRON-SULFUR SUBUNIT"/>
    <property type="match status" value="1"/>
</dbReference>
<dbReference type="PROSITE" id="PS51379">
    <property type="entry name" value="4FE4S_FER_2"/>
    <property type="match status" value="2"/>
</dbReference>
<feature type="region of interest" description="Disordered" evidence="7">
    <location>
        <begin position="300"/>
        <end position="359"/>
    </location>
</feature>
<dbReference type="PANTHER" id="PTHR43545:SF4">
    <property type="entry name" value="IRON-SULFUR PROTEIN"/>
    <property type="match status" value="1"/>
</dbReference>
<feature type="domain" description="4Fe-4S ferredoxin-type" evidence="10">
    <location>
        <begin position="129"/>
        <end position="158"/>
    </location>
</feature>
<dbReference type="GO" id="GO:0030313">
    <property type="term" value="C:cell envelope"/>
    <property type="evidence" value="ECO:0007669"/>
    <property type="project" value="UniProtKB-SubCell"/>
</dbReference>
<feature type="domain" description="4Fe-4S ferredoxin-type" evidence="10">
    <location>
        <begin position="37"/>
        <end position="67"/>
    </location>
</feature>
<keyword evidence="5" id="KW-0408">Iron</keyword>
<reference evidence="11 12" key="1">
    <citation type="submission" date="2018-06" db="EMBL/GenBank/DDBJ databases">
        <title>Complete genome of Desulfovibrio indonesiensis P37SLT.</title>
        <authorList>
            <person name="Crispim J.S."/>
            <person name="Vidigal P.M.P."/>
            <person name="Silva L.C.F."/>
            <person name="Laguardia C.N."/>
            <person name="Araujo L.C."/>
            <person name="Dias R.S."/>
            <person name="Sousa M.P."/>
            <person name="Paula S.O."/>
            <person name="Silva C."/>
        </authorList>
    </citation>
    <scope>NUCLEOTIDE SEQUENCE [LARGE SCALE GENOMIC DNA]</scope>
    <source>
        <strain evidence="11 12">P37SLT</strain>
    </source>
</reference>
<dbReference type="PROSITE" id="PS00198">
    <property type="entry name" value="4FE4S_FER_1"/>
    <property type="match status" value="1"/>
</dbReference>
<sequence length="359" mass="39614">MQRRRFLGLMGAAGVSLAASGKAKAAGKEFHGYPGSNAVLFDATRCIGCRECEAGCQKVNDLPMPEKPFDDLTVLDQKRRTNSDNFTIVNKYDVGREKPVFRKFQCNHCLEPACASACFVRAFKKEPNGSVTYDASVCVGCRYCMIACPFEVPTYEYHEALTPRIRKCHMCYERQLEGKLPGCVQACPKEALTFGDRDTIIKIARERIRTNPGKYIDHIYGEHEMGGTSWLYVSGVQFDQIGMRDVGTTSAPELTAGALAAVPVVVGLWPVLLGGIWAVNKRKEKIAAQEREEAVKNAVAETQEKAQQKMSEALTKAEESAQRRIDNEVKKAVDEALKAKEEEAKGEGEDSKQDEGEGA</sequence>
<keyword evidence="8" id="KW-0472">Membrane</keyword>
<keyword evidence="8" id="KW-0812">Transmembrane</keyword>
<gene>
    <name evidence="11" type="ORF">DPQ33_06020</name>
</gene>
<evidence type="ECO:0000256" key="3">
    <source>
        <dbReference type="ARBA" id="ARBA00022723"/>
    </source>
</evidence>
<evidence type="ECO:0000259" key="10">
    <source>
        <dbReference type="PROSITE" id="PS51379"/>
    </source>
</evidence>
<dbReference type="OrthoDB" id="9789030at2"/>
<comment type="caution">
    <text evidence="11">The sequence shown here is derived from an EMBL/GenBank/DDBJ whole genome shotgun (WGS) entry which is preliminary data.</text>
</comment>
<evidence type="ECO:0000256" key="7">
    <source>
        <dbReference type="SAM" id="MobiDB-lite"/>
    </source>
</evidence>
<organism evidence="11 12">
    <name type="scientific">Oceanidesulfovibrio indonesiensis</name>
    <dbReference type="NCBI Taxonomy" id="54767"/>
    <lineage>
        <taxon>Bacteria</taxon>
        <taxon>Pseudomonadati</taxon>
        <taxon>Thermodesulfobacteriota</taxon>
        <taxon>Desulfovibrionia</taxon>
        <taxon>Desulfovibrionales</taxon>
        <taxon>Desulfovibrionaceae</taxon>
        <taxon>Oceanidesulfovibrio</taxon>
    </lineage>
</organism>
<dbReference type="Proteomes" id="UP000448292">
    <property type="component" value="Unassembled WGS sequence"/>
</dbReference>
<comment type="subcellular location">
    <subcellularLocation>
        <location evidence="1">Cell envelope</location>
    </subcellularLocation>
</comment>
<keyword evidence="9" id="KW-0732">Signal</keyword>
<dbReference type="PROSITE" id="PS51318">
    <property type="entry name" value="TAT"/>
    <property type="match status" value="1"/>
</dbReference>
<dbReference type="NCBIfam" id="NF045715">
    <property type="entry name" value="sulf_resp_HmcB"/>
    <property type="match status" value="1"/>
</dbReference>
<proteinExistence type="predicted"/>
<feature type="transmembrane region" description="Helical" evidence="8">
    <location>
        <begin position="258"/>
        <end position="279"/>
    </location>
</feature>
<evidence type="ECO:0000256" key="2">
    <source>
        <dbReference type="ARBA" id="ARBA00022485"/>
    </source>
</evidence>
<keyword evidence="2" id="KW-0004">4Fe-4S</keyword>
<dbReference type="GO" id="GO:0051539">
    <property type="term" value="F:4 iron, 4 sulfur cluster binding"/>
    <property type="evidence" value="ECO:0007669"/>
    <property type="project" value="UniProtKB-KW"/>
</dbReference>
<evidence type="ECO:0000313" key="12">
    <source>
        <dbReference type="Proteomes" id="UP000448292"/>
    </source>
</evidence>
<feature type="chain" id="PRO_5029751266" description="4Fe-4S ferredoxin-type domain-containing protein" evidence="9">
    <location>
        <begin position="26"/>
        <end position="359"/>
    </location>
</feature>
<feature type="signal peptide" evidence="9">
    <location>
        <begin position="1"/>
        <end position="25"/>
    </location>
</feature>
<evidence type="ECO:0000313" key="11">
    <source>
        <dbReference type="EMBL" id="TVM18308.1"/>
    </source>
</evidence>
<feature type="compositionally biased region" description="Basic and acidic residues" evidence="7">
    <location>
        <begin position="315"/>
        <end position="359"/>
    </location>
</feature>
<name>A0A7M3MG64_9BACT</name>
<dbReference type="GO" id="GO:0046872">
    <property type="term" value="F:metal ion binding"/>
    <property type="evidence" value="ECO:0007669"/>
    <property type="project" value="UniProtKB-KW"/>
</dbReference>
<dbReference type="InterPro" id="IPR051555">
    <property type="entry name" value="FDH_Electron_Transfer_Unit"/>
</dbReference>
<evidence type="ECO:0000256" key="8">
    <source>
        <dbReference type="SAM" id="Phobius"/>
    </source>
</evidence>
<dbReference type="InterPro" id="IPR054814">
    <property type="entry name" value="HmcB"/>
</dbReference>
<dbReference type="RefSeq" id="WP_144302309.1">
    <property type="nucleotide sequence ID" value="NZ_QMIE01000004.1"/>
</dbReference>
<dbReference type="InterPro" id="IPR017900">
    <property type="entry name" value="4Fe4S_Fe_S_CS"/>
</dbReference>
<dbReference type="Gene3D" id="3.30.70.20">
    <property type="match status" value="2"/>
</dbReference>
<dbReference type="CDD" id="cd10561">
    <property type="entry name" value="HybA_like"/>
    <property type="match status" value="1"/>
</dbReference>
<keyword evidence="4" id="KW-0677">Repeat</keyword>
<evidence type="ECO:0000256" key="5">
    <source>
        <dbReference type="ARBA" id="ARBA00023004"/>
    </source>
</evidence>
<dbReference type="InterPro" id="IPR017896">
    <property type="entry name" value="4Fe4S_Fe-S-bd"/>
</dbReference>
<dbReference type="Pfam" id="PF13247">
    <property type="entry name" value="Fer4_11"/>
    <property type="match status" value="1"/>
</dbReference>
<keyword evidence="6" id="KW-0411">Iron-sulfur</keyword>
<protein>
    <recommendedName>
        <fullName evidence="10">4Fe-4S ferredoxin-type domain-containing protein</fullName>
    </recommendedName>
</protein>